<dbReference type="CDD" id="cd09294">
    <property type="entry name" value="SmpB"/>
    <property type="match status" value="1"/>
</dbReference>
<keyword evidence="2 3" id="KW-0694">RNA-binding</keyword>
<dbReference type="GO" id="GO:0003723">
    <property type="term" value="F:RNA binding"/>
    <property type="evidence" value="ECO:0007669"/>
    <property type="project" value="UniProtKB-UniRule"/>
</dbReference>
<dbReference type="GO" id="GO:0070930">
    <property type="term" value="P:trans-translation-dependent protein tagging"/>
    <property type="evidence" value="ECO:0007669"/>
    <property type="project" value="TreeGrafter"/>
</dbReference>
<dbReference type="InterPro" id="IPR020081">
    <property type="entry name" value="SsrA-bd_prot_CS"/>
</dbReference>
<comment type="caution">
    <text evidence="4">The sequence shown here is derived from an EMBL/GenBank/DDBJ whole genome shotgun (WGS) entry which is preliminary data.</text>
</comment>
<accession>A0A7V2SVV0</accession>
<gene>
    <name evidence="3 4" type="primary">smpB</name>
    <name evidence="4" type="ORF">ENJ63_03345</name>
</gene>
<dbReference type="Proteomes" id="UP000885797">
    <property type="component" value="Unassembled WGS sequence"/>
</dbReference>
<comment type="function">
    <text evidence="3">Required for rescue of stalled ribosomes mediated by trans-translation. Binds to transfer-messenger RNA (tmRNA), required for stable association of tmRNA with ribosomes. tmRNA and SmpB together mimic tRNA shape, replacing the anticodon stem-loop with SmpB. tmRNA is encoded by the ssrA gene; the 2 termini fold to resemble tRNA(Ala) and it encodes a 'tag peptide', a short internal open reading frame. During trans-translation Ala-aminoacylated tmRNA acts like a tRNA, entering the A-site of stalled ribosomes, displacing the stalled mRNA. The ribosome then switches to translate the ORF on the tmRNA; the nascent peptide is terminated with the 'tag peptide' encoded by the tmRNA and targeted for degradation. The ribosome is freed to recommence translation, which seems to be the essential function of trans-translation.</text>
</comment>
<dbReference type="NCBIfam" id="NF003843">
    <property type="entry name" value="PRK05422.1"/>
    <property type="match status" value="1"/>
</dbReference>
<dbReference type="Pfam" id="PF01668">
    <property type="entry name" value="SmpB"/>
    <property type="match status" value="1"/>
</dbReference>
<keyword evidence="1 3" id="KW-0963">Cytoplasm</keyword>
<name>A0A7V2SVV0_9BACT</name>
<dbReference type="InterPro" id="IPR000037">
    <property type="entry name" value="SsrA-bd_prot"/>
</dbReference>
<dbReference type="GO" id="GO:0070929">
    <property type="term" value="P:trans-translation"/>
    <property type="evidence" value="ECO:0007669"/>
    <property type="project" value="UniProtKB-UniRule"/>
</dbReference>
<dbReference type="SUPFAM" id="SSF74982">
    <property type="entry name" value="Small protein B (SmpB)"/>
    <property type="match status" value="1"/>
</dbReference>
<comment type="subcellular location">
    <subcellularLocation>
        <location evidence="3">Cytoplasm</location>
    </subcellularLocation>
    <text evidence="3">The tmRNA-SmpB complex associates with stalled 70S ribosomes.</text>
</comment>
<dbReference type="PANTHER" id="PTHR30308">
    <property type="entry name" value="TMRNA-BINDING COMPONENT OF TRANS-TRANSLATION TAGGING COMPLEX"/>
    <property type="match status" value="1"/>
</dbReference>
<proteinExistence type="inferred from homology"/>
<organism evidence="4">
    <name type="scientific">Dissulfuribacter thermophilus</name>
    <dbReference type="NCBI Taxonomy" id="1156395"/>
    <lineage>
        <taxon>Bacteria</taxon>
        <taxon>Pseudomonadati</taxon>
        <taxon>Thermodesulfobacteriota</taxon>
        <taxon>Dissulfuribacteria</taxon>
        <taxon>Dissulfuribacterales</taxon>
        <taxon>Dissulfuribacteraceae</taxon>
        <taxon>Dissulfuribacter</taxon>
    </lineage>
</organism>
<dbReference type="InterPro" id="IPR023620">
    <property type="entry name" value="SmpB"/>
</dbReference>
<evidence type="ECO:0000256" key="2">
    <source>
        <dbReference type="ARBA" id="ARBA00022884"/>
    </source>
</evidence>
<dbReference type="Gene3D" id="2.40.280.10">
    <property type="match status" value="1"/>
</dbReference>
<dbReference type="PROSITE" id="PS01317">
    <property type="entry name" value="SSRP"/>
    <property type="match status" value="1"/>
</dbReference>
<sequence length="156" mass="18195">MAKKTNSGIKIVCQNRKARHLYHIDDTIEAGMVLLGPEVKSLREGRANLTDSYVVFKGGEAWLQNVHITPYKFCSYHSNLDPTRPRKLLLHKREIKRLTGKVQERGYTLIPLKIYFKNGKAKVELALARGKKQYDKREAVKKRDLEREFGKRFKIR</sequence>
<reference evidence="4" key="1">
    <citation type="journal article" date="2020" name="mSystems">
        <title>Genome- and Community-Level Interaction Insights into Carbon Utilization and Element Cycling Functions of Hydrothermarchaeota in Hydrothermal Sediment.</title>
        <authorList>
            <person name="Zhou Z."/>
            <person name="Liu Y."/>
            <person name="Xu W."/>
            <person name="Pan J."/>
            <person name="Luo Z.H."/>
            <person name="Li M."/>
        </authorList>
    </citation>
    <scope>NUCLEOTIDE SEQUENCE [LARGE SCALE GENOMIC DNA]</scope>
    <source>
        <strain evidence="4">HyVt-503</strain>
    </source>
</reference>
<evidence type="ECO:0000256" key="3">
    <source>
        <dbReference type="HAMAP-Rule" id="MF_00023"/>
    </source>
</evidence>
<evidence type="ECO:0000256" key="1">
    <source>
        <dbReference type="ARBA" id="ARBA00022490"/>
    </source>
</evidence>
<protein>
    <recommendedName>
        <fullName evidence="3">SsrA-binding protein</fullName>
    </recommendedName>
    <alternativeName>
        <fullName evidence="3">Small protein B</fullName>
    </alternativeName>
</protein>
<comment type="similarity">
    <text evidence="3">Belongs to the SmpB family.</text>
</comment>
<dbReference type="PANTHER" id="PTHR30308:SF2">
    <property type="entry name" value="SSRA-BINDING PROTEIN"/>
    <property type="match status" value="1"/>
</dbReference>
<dbReference type="AlphaFoldDB" id="A0A7V2SVV0"/>
<dbReference type="EMBL" id="DRND01000265">
    <property type="protein sequence ID" value="HFC46896.1"/>
    <property type="molecule type" value="Genomic_DNA"/>
</dbReference>
<evidence type="ECO:0000313" key="4">
    <source>
        <dbReference type="EMBL" id="HFC46896.1"/>
    </source>
</evidence>
<dbReference type="HAMAP" id="MF_00023">
    <property type="entry name" value="SmpB"/>
    <property type="match status" value="1"/>
</dbReference>
<dbReference type="GO" id="GO:0005829">
    <property type="term" value="C:cytosol"/>
    <property type="evidence" value="ECO:0007669"/>
    <property type="project" value="TreeGrafter"/>
</dbReference>
<dbReference type="NCBIfam" id="TIGR00086">
    <property type="entry name" value="smpB"/>
    <property type="match status" value="1"/>
</dbReference>